<dbReference type="FunCoup" id="D6WHK5">
    <property type="interactions" value="154"/>
</dbReference>
<keyword evidence="7 11" id="KW-0472">Membrane</keyword>
<feature type="domain" description="Ig-like" evidence="13">
    <location>
        <begin position="324"/>
        <end position="409"/>
    </location>
</feature>
<dbReference type="InterPro" id="IPR003961">
    <property type="entry name" value="FN3_dom"/>
</dbReference>
<dbReference type="Pfam" id="PF13927">
    <property type="entry name" value="Ig_3"/>
    <property type="match status" value="5"/>
</dbReference>
<gene>
    <name evidence="15" type="primary">AUGUSTUS-3.0.2_03918</name>
    <name evidence="15" type="ORF">TcasGA2_TC003918</name>
</gene>
<evidence type="ECO:0000256" key="8">
    <source>
        <dbReference type="ARBA" id="ARBA00023157"/>
    </source>
</evidence>
<dbReference type="SMART" id="SM00409">
    <property type="entry name" value="IG"/>
    <property type="match status" value="10"/>
</dbReference>
<feature type="domain" description="Ig-like" evidence="13">
    <location>
        <begin position="231"/>
        <end position="317"/>
    </location>
</feature>
<proteinExistence type="predicted"/>
<dbReference type="InterPro" id="IPR013783">
    <property type="entry name" value="Ig-like_fold"/>
</dbReference>
<feature type="region of interest" description="Disordered" evidence="10">
    <location>
        <begin position="1819"/>
        <end position="1905"/>
    </location>
</feature>
<feature type="domain" description="Fibronectin type-III" evidence="14">
    <location>
        <begin position="1577"/>
        <end position="1673"/>
    </location>
</feature>
<dbReference type="Pfam" id="PF00041">
    <property type="entry name" value="fn3"/>
    <property type="match status" value="5"/>
</dbReference>
<feature type="domain" description="Ig-like" evidence="13">
    <location>
        <begin position="1393"/>
        <end position="1475"/>
    </location>
</feature>
<feature type="signal peptide" evidence="12">
    <location>
        <begin position="1"/>
        <end position="16"/>
    </location>
</feature>
<keyword evidence="16" id="KW-1185">Reference proteome</keyword>
<feature type="domain" description="Fibronectin type-III" evidence="14">
    <location>
        <begin position="991"/>
        <end position="1087"/>
    </location>
</feature>
<dbReference type="InterPro" id="IPR003598">
    <property type="entry name" value="Ig_sub2"/>
</dbReference>
<dbReference type="InterPro" id="IPR036116">
    <property type="entry name" value="FN3_sf"/>
</dbReference>
<keyword evidence="6 11" id="KW-1133">Transmembrane helix</keyword>
<feature type="domain" description="Fibronectin type-III" evidence="14">
    <location>
        <begin position="1483"/>
        <end position="1576"/>
    </location>
</feature>
<keyword evidence="5" id="KW-0130">Cell adhesion</keyword>
<dbReference type="STRING" id="7070.D6WHK5"/>
<dbReference type="Pfam" id="PF25059">
    <property type="entry name" value="FN3_DSCAM-DSCAML_C"/>
    <property type="match status" value="1"/>
</dbReference>
<dbReference type="eggNOG" id="KOG3510">
    <property type="taxonomic scope" value="Eukaryota"/>
</dbReference>
<dbReference type="FunFam" id="2.60.40.10:FF:000028">
    <property type="entry name" value="Neuronal cell adhesion molecule"/>
    <property type="match status" value="1"/>
</dbReference>
<keyword evidence="8" id="KW-1015">Disulfide bond</keyword>
<dbReference type="GO" id="GO:0048812">
    <property type="term" value="P:neuron projection morphogenesis"/>
    <property type="evidence" value="ECO:0007669"/>
    <property type="project" value="UniProtKB-ARBA"/>
</dbReference>
<keyword evidence="9" id="KW-0393">Immunoglobulin domain</keyword>
<evidence type="ECO:0000313" key="15">
    <source>
        <dbReference type="EMBL" id="EFA01005.2"/>
    </source>
</evidence>
<evidence type="ECO:0000256" key="12">
    <source>
        <dbReference type="SAM" id="SignalP"/>
    </source>
</evidence>
<dbReference type="Gene3D" id="2.60.40.10">
    <property type="entry name" value="Immunoglobulins"/>
    <property type="match status" value="17"/>
</dbReference>
<dbReference type="FunFam" id="2.60.40.10:FF:000093">
    <property type="entry name" value="Down syndrome cell adhesion molecule, isoform B"/>
    <property type="match status" value="1"/>
</dbReference>
<feature type="compositionally biased region" description="Low complexity" evidence="10">
    <location>
        <begin position="1893"/>
        <end position="1905"/>
    </location>
</feature>
<evidence type="ECO:0000256" key="7">
    <source>
        <dbReference type="ARBA" id="ARBA00023136"/>
    </source>
</evidence>
<feature type="domain" description="Fibronectin type-III" evidence="14">
    <location>
        <begin position="1194"/>
        <end position="1292"/>
    </location>
</feature>
<feature type="domain" description="Ig-like" evidence="13">
    <location>
        <begin position="794"/>
        <end position="889"/>
    </location>
</feature>
<feature type="domain" description="Ig-like" evidence="13">
    <location>
        <begin position="891"/>
        <end position="989"/>
    </location>
</feature>
<dbReference type="CDD" id="cd00063">
    <property type="entry name" value="FN3"/>
    <property type="match status" value="6"/>
</dbReference>
<keyword evidence="4" id="KW-0677">Repeat</keyword>
<feature type="domain" description="Ig-like" evidence="13">
    <location>
        <begin position="699"/>
        <end position="789"/>
    </location>
</feature>
<evidence type="ECO:0000256" key="9">
    <source>
        <dbReference type="ARBA" id="ARBA00023319"/>
    </source>
</evidence>
<comment type="subcellular location">
    <subcellularLocation>
        <location evidence="1">Membrane</location>
        <topology evidence="1">Single-pass type I membrane protein</topology>
    </subcellularLocation>
</comment>
<dbReference type="KEGG" id="tca:656006"/>
<accession>D6WHK5</accession>
<reference evidence="15 16" key="2">
    <citation type="journal article" date="2010" name="Nucleic Acids Res.">
        <title>BeetleBase in 2010: revisions to provide comprehensive genomic information for Tribolium castaneum.</title>
        <authorList>
            <person name="Kim H.S."/>
            <person name="Murphy T."/>
            <person name="Xia J."/>
            <person name="Caragea D."/>
            <person name="Park Y."/>
            <person name="Beeman R.W."/>
            <person name="Lorenzen M.D."/>
            <person name="Butcher S."/>
            <person name="Manak J.R."/>
            <person name="Brown S.J."/>
        </authorList>
    </citation>
    <scope>GENOME REANNOTATION</scope>
    <source>
        <strain evidence="15 16">Georgia GA2</strain>
    </source>
</reference>
<feature type="domain" description="Ig-like" evidence="13">
    <location>
        <begin position="513"/>
        <end position="599"/>
    </location>
</feature>
<evidence type="ECO:0000256" key="4">
    <source>
        <dbReference type="ARBA" id="ARBA00022737"/>
    </source>
</evidence>
<dbReference type="PROSITE" id="PS50835">
    <property type="entry name" value="IG_LIKE"/>
    <property type="match status" value="10"/>
</dbReference>
<evidence type="ECO:0000256" key="11">
    <source>
        <dbReference type="SAM" id="Phobius"/>
    </source>
</evidence>
<protein>
    <submittedName>
        <fullName evidence="15">Down syndrome cell adhesion molecule-like protein Dscam2</fullName>
    </submittedName>
</protein>
<feature type="domain" description="Ig-like" evidence="13">
    <location>
        <begin position="24"/>
        <end position="113"/>
    </location>
</feature>
<evidence type="ECO:0000256" key="3">
    <source>
        <dbReference type="ARBA" id="ARBA00022729"/>
    </source>
</evidence>
<dbReference type="CDD" id="cd20956">
    <property type="entry name" value="IgI_4_Dscam"/>
    <property type="match status" value="1"/>
</dbReference>
<evidence type="ECO:0000313" key="16">
    <source>
        <dbReference type="Proteomes" id="UP000007266"/>
    </source>
</evidence>
<feature type="domain" description="Ig-like" evidence="13">
    <location>
        <begin position="604"/>
        <end position="696"/>
    </location>
</feature>
<dbReference type="PANTHER" id="PTHR44170:SF6">
    <property type="entry name" value="CONTACTIN"/>
    <property type="match status" value="1"/>
</dbReference>
<dbReference type="FunFam" id="2.60.40.10:FF:000333">
    <property type="entry name" value="Down syndrome cell adhesion molecule"/>
    <property type="match status" value="2"/>
</dbReference>
<feature type="domain" description="Ig-like" evidence="13">
    <location>
        <begin position="414"/>
        <end position="508"/>
    </location>
</feature>
<dbReference type="OMA" id="DPTREWY"/>
<feature type="transmembrane region" description="Helical" evidence="11">
    <location>
        <begin position="1696"/>
        <end position="1718"/>
    </location>
</feature>
<evidence type="ECO:0000256" key="6">
    <source>
        <dbReference type="ARBA" id="ARBA00022989"/>
    </source>
</evidence>
<dbReference type="GO" id="GO:0098609">
    <property type="term" value="P:cell-cell adhesion"/>
    <property type="evidence" value="ECO:0000318"/>
    <property type="project" value="GO_Central"/>
</dbReference>
<dbReference type="OrthoDB" id="152385at2759"/>
<dbReference type="GO" id="GO:0016020">
    <property type="term" value="C:membrane"/>
    <property type="evidence" value="ECO:0007669"/>
    <property type="project" value="UniProtKB-SubCell"/>
</dbReference>
<evidence type="ECO:0000256" key="5">
    <source>
        <dbReference type="ARBA" id="ARBA00022889"/>
    </source>
</evidence>
<dbReference type="CDD" id="cd20958">
    <property type="entry name" value="IgI_5_Dscam"/>
    <property type="match status" value="1"/>
</dbReference>
<dbReference type="SUPFAM" id="SSF49265">
    <property type="entry name" value="Fibronectin type III"/>
    <property type="match status" value="3"/>
</dbReference>
<feature type="compositionally biased region" description="Polar residues" evidence="10">
    <location>
        <begin position="1868"/>
        <end position="1878"/>
    </location>
</feature>
<dbReference type="InterPro" id="IPR013098">
    <property type="entry name" value="Ig_I-set"/>
</dbReference>
<dbReference type="SMART" id="SM00060">
    <property type="entry name" value="FN3"/>
    <property type="match status" value="6"/>
</dbReference>
<keyword evidence="2 11" id="KW-0812">Transmembrane</keyword>
<feature type="domain" description="Fibronectin type-III" evidence="14">
    <location>
        <begin position="1092"/>
        <end position="1189"/>
    </location>
</feature>
<dbReference type="FunFam" id="2.60.40.10:FF:001035">
    <property type="entry name" value="Down syndrome cell adhesion molecule-like protein Dscam2"/>
    <property type="match status" value="1"/>
</dbReference>
<dbReference type="HOGENOM" id="CLU_001038_4_0_1"/>
<evidence type="ECO:0000259" key="13">
    <source>
        <dbReference type="PROSITE" id="PS50835"/>
    </source>
</evidence>
<feature type="domain" description="Fibronectin type-III" evidence="14">
    <location>
        <begin position="1296"/>
        <end position="1392"/>
    </location>
</feature>
<dbReference type="Pfam" id="PF07679">
    <property type="entry name" value="I-set"/>
    <property type="match status" value="4"/>
</dbReference>
<dbReference type="PANTHER" id="PTHR44170">
    <property type="entry name" value="PROTEIN SIDEKICK"/>
    <property type="match status" value="1"/>
</dbReference>
<evidence type="ECO:0000256" key="10">
    <source>
        <dbReference type="SAM" id="MobiDB-lite"/>
    </source>
</evidence>
<dbReference type="GO" id="GO:0042802">
    <property type="term" value="F:identical protein binding"/>
    <property type="evidence" value="ECO:0007669"/>
    <property type="project" value="UniProtKB-ARBA"/>
</dbReference>
<evidence type="ECO:0000256" key="2">
    <source>
        <dbReference type="ARBA" id="ARBA00022692"/>
    </source>
</evidence>
<reference evidence="15 16" key="1">
    <citation type="journal article" date="2008" name="Nature">
        <title>The genome of the model beetle and pest Tribolium castaneum.</title>
        <authorList>
            <consortium name="Tribolium Genome Sequencing Consortium"/>
            <person name="Richards S."/>
            <person name="Gibbs R.A."/>
            <person name="Weinstock G.M."/>
            <person name="Brown S.J."/>
            <person name="Denell R."/>
            <person name="Beeman R.W."/>
            <person name="Gibbs R."/>
            <person name="Beeman R.W."/>
            <person name="Brown S.J."/>
            <person name="Bucher G."/>
            <person name="Friedrich M."/>
            <person name="Grimmelikhuijzen C.J."/>
            <person name="Klingler M."/>
            <person name="Lorenzen M."/>
            <person name="Richards S."/>
            <person name="Roth S."/>
            <person name="Schroder R."/>
            <person name="Tautz D."/>
            <person name="Zdobnov E.M."/>
            <person name="Muzny D."/>
            <person name="Gibbs R.A."/>
            <person name="Weinstock G.M."/>
            <person name="Attaway T."/>
            <person name="Bell S."/>
            <person name="Buhay C.J."/>
            <person name="Chandrabose M.N."/>
            <person name="Chavez D."/>
            <person name="Clerk-Blankenburg K.P."/>
            <person name="Cree A."/>
            <person name="Dao M."/>
            <person name="Davis C."/>
            <person name="Chacko J."/>
            <person name="Dinh H."/>
            <person name="Dugan-Rocha S."/>
            <person name="Fowler G."/>
            <person name="Garner T.T."/>
            <person name="Garnes J."/>
            <person name="Gnirke A."/>
            <person name="Hawes A."/>
            <person name="Hernandez J."/>
            <person name="Hines S."/>
            <person name="Holder M."/>
            <person name="Hume J."/>
            <person name="Jhangiani S.N."/>
            <person name="Joshi V."/>
            <person name="Khan Z.M."/>
            <person name="Jackson L."/>
            <person name="Kovar C."/>
            <person name="Kowis A."/>
            <person name="Lee S."/>
            <person name="Lewis L.R."/>
            <person name="Margolis J."/>
            <person name="Morgan M."/>
            <person name="Nazareth L.V."/>
            <person name="Nguyen N."/>
            <person name="Okwuonu G."/>
            <person name="Parker D."/>
            <person name="Richards S."/>
            <person name="Ruiz S.J."/>
            <person name="Santibanez J."/>
            <person name="Savard J."/>
            <person name="Scherer S.E."/>
            <person name="Schneider B."/>
            <person name="Sodergren E."/>
            <person name="Tautz D."/>
            <person name="Vattahil S."/>
            <person name="Villasana D."/>
            <person name="White C.S."/>
            <person name="Wright R."/>
            <person name="Park Y."/>
            <person name="Beeman R.W."/>
            <person name="Lord J."/>
            <person name="Oppert B."/>
            <person name="Lorenzen M."/>
            <person name="Brown S."/>
            <person name="Wang L."/>
            <person name="Savard J."/>
            <person name="Tautz D."/>
            <person name="Richards S."/>
            <person name="Weinstock G."/>
            <person name="Gibbs R.A."/>
            <person name="Liu Y."/>
            <person name="Worley K."/>
            <person name="Weinstock G."/>
            <person name="Elsik C.G."/>
            <person name="Reese J.T."/>
            <person name="Elhaik E."/>
            <person name="Landan G."/>
            <person name="Graur D."/>
            <person name="Arensburger P."/>
            <person name="Atkinson P."/>
            <person name="Beeman R.W."/>
            <person name="Beidler J."/>
            <person name="Brown S.J."/>
            <person name="Demuth J.P."/>
            <person name="Drury D.W."/>
            <person name="Du Y.Z."/>
            <person name="Fujiwara H."/>
            <person name="Lorenzen M."/>
            <person name="Maselli V."/>
            <person name="Osanai M."/>
            <person name="Park Y."/>
            <person name="Robertson H.M."/>
            <person name="Tu Z."/>
            <person name="Wang J.J."/>
            <person name="Wang S."/>
            <person name="Richards S."/>
            <person name="Song H."/>
            <person name="Zhang L."/>
            <person name="Sodergren E."/>
            <person name="Werner D."/>
            <person name="Stanke M."/>
            <person name="Morgenstern B."/>
            <person name="Solovyev V."/>
            <person name="Kosarev P."/>
            <person name="Brown G."/>
            <person name="Chen H.C."/>
            <person name="Ermolaeva O."/>
            <person name="Hlavina W."/>
            <person name="Kapustin Y."/>
            <person name="Kiryutin B."/>
            <person name="Kitts P."/>
            <person name="Maglott D."/>
            <person name="Pruitt K."/>
            <person name="Sapojnikov V."/>
            <person name="Souvorov A."/>
            <person name="Mackey A.J."/>
            <person name="Waterhouse R.M."/>
            <person name="Wyder S."/>
            <person name="Zdobnov E.M."/>
            <person name="Zdobnov E.M."/>
            <person name="Wyder S."/>
            <person name="Kriventseva E.V."/>
            <person name="Kadowaki T."/>
            <person name="Bork P."/>
            <person name="Aranda M."/>
            <person name="Bao R."/>
            <person name="Beermann A."/>
            <person name="Berns N."/>
            <person name="Bolognesi R."/>
            <person name="Bonneton F."/>
            <person name="Bopp D."/>
            <person name="Brown S.J."/>
            <person name="Bucher G."/>
            <person name="Butts T."/>
            <person name="Chaumot A."/>
            <person name="Denell R.E."/>
            <person name="Ferrier D.E."/>
            <person name="Friedrich M."/>
            <person name="Gordon C.M."/>
            <person name="Jindra M."/>
            <person name="Klingler M."/>
            <person name="Lan Q."/>
            <person name="Lattorff H.M."/>
            <person name="Laudet V."/>
            <person name="von Levetsow C."/>
            <person name="Liu Z."/>
            <person name="Lutz R."/>
            <person name="Lynch J.A."/>
            <person name="da Fonseca R.N."/>
            <person name="Posnien N."/>
            <person name="Reuter R."/>
            <person name="Roth S."/>
            <person name="Savard J."/>
            <person name="Schinko J.B."/>
            <person name="Schmitt C."/>
            <person name="Schoppmeier M."/>
            <person name="Schroder R."/>
            <person name="Shippy T.D."/>
            <person name="Simonnet F."/>
            <person name="Marques-Souza H."/>
            <person name="Tautz D."/>
            <person name="Tomoyasu Y."/>
            <person name="Trauner J."/>
            <person name="Van der Zee M."/>
            <person name="Vervoort M."/>
            <person name="Wittkopp N."/>
            <person name="Wimmer E.A."/>
            <person name="Yang X."/>
            <person name="Jones A.K."/>
            <person name="Sattelle D.B."/>
            <person name="Ebert P.R."/>
            <person name="Nelson D."/>
            <person name="Scott J.G."/>
            <person name="Beeman R.W."/>
            <person name="Muthukrishnan S."/>
            <person name="Kramer K.J."/>
            <person name="Arakane Y."/>
            <person name="Beeman R.W."/>
            <person name="Zhu Q."/>
            <person name="Hogenkamp D."/>
            <person name="Dixit R."/>
            <person name="Oppert B."/>
            <person name="Jiang H."/>
            <person name="Zou Z."/>
            <person name="Marshall J."/>
            <person name="Elpidina E."/>
            <person name="Vinokurov K."/>
            <person name="Oppert C."/>
            <person name="Zou Z."/>
            <person name="Evans J."/>
            <person name="Lu Z."/>
            <person name="Zhao P."/>
            <person name="Sumathipala N."/>
            <person name="Altincicek B."/>
            <person name="Vilcinskas A."/>
            <person name="Williams M."/>
            <person name="Hultmark D."/>
            <person name="Hetru C."/>
            <person name="Jiang H."/>
            <person name="Grimmelikhuijzen C.J."/>
            <person name="Hauser F."/>
            <person name="Cazzamali G."/>
            <person name="Williamson M."/>
            <person name="Park Y."/>
            <person name="Li B."/>
            <person name="Tanaka Y."/>
            <person name="Predel R."/>
            <person name="Neupert S."/>
            <person name="Schachtner J."/>
            <person name="Verleyen P."/>
            <person name="Raible F."/>
            <person name="Bork P."/>
            <person name="Friedrich M."/>
            <person name="Walden K.K."/>
            <person name="Robertson H.M."/>
            <person name="Angeli S."/>
            <person name="Foret S."/>
            <person name="Bucher G."/>
            <person name="Schuetz S."/>
            <person name="Maleszka R."/>
            <person name="Wimmer E.A."/>
            <person name="Beeman R.W."/>
            <person name="Lorenzen M."/>
            <person name="Tomoyasu Y."/>
            <person name="Miller S.C."/>
            <person name="Grossmann D."/>
            <person name="Bucher G."/>
        </authorList>
    </citation>
    <scope>NUCLEOTIDE SEQUENCE [LARGE SCALE GENOMIC DNA]</scope>
    <source>
        <strain evidence="15 16">Georgia GA2</strain>
    </source>
</reference>
<sequence>MLLFLVVGILIGCTEAFDSHLRGPSFIMEPPPKLEFSNSSGGWLDCSASGNPQPSIDWLSVDGTSVGDVAGIRKVLRNGTLFLQPFPAAAYRQDIHSTVYRCVASNSVGRIISRDVQIRAVVAQTFRVEVEVTGAARGCTAVLKCIIPPFVKDLVRIISWIQEPTFFIYPSLQGDGKFHQLPSGELLIHNLEFSDQFPTYRCRTMHRLSRQVIVSSPANVRIIENRGIVSPVMLENSGTVTVAQDEGAALICIAHACPPPEYRWYALSGVESNLMVSGSRIRQLASVLAIETVTTEDAGIYRCTASNAGGEASADVRLVVATALHVEISPPMLTVHMGGTAEFRCMVSSSNDGPHLLTWYKDGRQLPSTGRGSSETLVINNVGREDRGMYQCIVRRSEGDTSQASAELQLGDAPPILLYSFIEQTLQPGPAVSLKCSASGNPTPQITWTLDGFPLPSHGRFVIGQYVTVHGDVISHVNISHVMVEDGGEYTCTAENRAGKSSHSARLNVYGMPYIRLIPKVTAVAGETLQLKCPVAGYPIEEIHWERSGRELPDDLRQKVLKDGTLIIHPVEKKADSGVYTCWARNKQGHSARRSGEVSVIVPPKVSPFYVEDTLHMGDRASLTCSVTKGDLPLTITWRKNGRTVEPAHMVSITQVDQFTSILVIEKLSSDHNGNYSCVVRNLAAEVSHTHQLVVNVPPIIEPFSFQDGLSEGMRTRTVCGVSSGDPPLVVSWLKDGQALTPALGVNVSALDPYSSLLSISSLDSRHSGDFTCVASNPAAEVRYTAKLQVKVPPRWEVEPVDVSVERNHQVSIHCQAKGVPTPIVTWKKAIAGKSGDYEEVKDHTHTRLLGNGTLILQHVKEDREGYYLCQAENGIGPVIGKVIQLRVNSPPYFAAPSRLVTVRKGDTAFLKCDVNGDKPISVIWLRGSKNELNPSSNYRASVKQDVTPDGVVAELQIINTQSSDSGTYFCQASNMYGKEQQLVQLLVQEPPSNPKELEATMISSRSVALKWQHKSGNTDEVFKFIVEVRESDGVWKQVDLGEVPTTFTALVENLSPATKYSFRVFAVGSAGKSPPSPELEIRTEPQRPAGAPLNLAVRALSSTELIVTWTPPSAELRHGDIQGFNVGYRTTSMSAYNFTTVMGDGEDGGELLLGGLEKYARYSIVVQAFNEVGTGPLSDSVSTQTMEDVPDMPPEDVRCAALTSQSLQVSWQPPPTEHCNGLLQGYKLTYEPVLDDNWRGNDEMETRKTTALTTVITGLKKFTNYSLQVLAFTKVGDGVLAPPTYCQTEEDVPGSPADIKVAVSSAQSLKLSWLPPLEPNGIITKYNLYKRSLDGRQEVDNAKQTISSQHTSYEIKGIQAHIEYQFWVTASTRIGEGQSSKVVSQVATSRVPARIISFGGTVIRPYKTSVSFQCESVGNPKREWLRGEKILKGGANANQQLLDTGELILANLQLIDSGNYTCQVDNNQGSDKITYHLVVQVPPSAPLLYVSSATSSSILLNWKIGNDGGAPVSGFTLNYRKEHGDLDEVHLSRHAISYELRGLSCGTTYHLYLTAHNIVGSSPASHSLQARTQGHPPGVPPASSFITPNSTSVLLRLHVWPDNGCPILYFILQYRKASSSQWILVSNALKPQKRTSITGLTPATKYVVKLEAHNIAGFATEEFVFMTLTKDGGAPPLNLLKQGHNETSIYSDIRFIIPLLVLIIAVIISILGAILCLKHRQSEIAKELLDNQHNAEAQRERYYATIHKAALAAGEKIPETSEDISPYATFQLSEPSTLPQNTMLHSFMYHEHPMTEGCASPPPSSSVLRSSPYYNIQKFQGTKGHGRRRSNRKNEVDSDESESDTEHRTESSTQLEVKRKQSIMHHGTQSSTSSDISPMSEKKSLPRRNRSRLSPQSRSLSQRQILSRLSLAETTFSEKKSLEHSTSDRPELSEAECDIDTIKKLKLGLKSSFWSKPNESDQITDYSIAV</sequence>
<dbReference type="FunFam" id="2.60.40.10:FF:000022">
    <property type="entry name" value="Cardiac titin"/>
    <property type="match status" value="1"/>
</dbReference>
<dbReference type="InParanoid" id="D6WHK5"/>
<dbReference type="SMART" id="SM00408">
    <property type="entry name" value="IGc2"/>
    <property type="match status" value="10"/>
</dbReference>
<dbReference type="Proteomes" id="UP000007266">
    <property type="component" value="Linkage group 3"/>
</dbReference>
<dbReference type="FunFam" id="2.60.40.10:FF:000017">
    <property type="entry name" value="Down syndrome cell adhesion molecule b"/>
    <property type="match status" value="1"/>
</dbReference>
<evidence type="ECO:0000259" key="14">
    <source>
        <dbReference type="PROSITE" id="PS50853"/>
    </source>
</evidence>
<feature type="chain" id="PRO_5007310628" evidence="12">
    <location>
        <begin position="17"/>
        <end position="1971"/>
    </location>
</feature>
<name>D6WHK5_TRICA</name>
<dbReference type="FunFam" id="2.60.40.10:FF:000230">
    <property type="entry name" value="Down syndrome cell adhesion molecule, isoform D"/>
    <property type="match status" value="1"/>
</dbReference>
<dbReference type="InterPro" id="IPR036179">
    <property type="entry name" value="Ig-like_dom_sf"/>
</dbReference>
<dbReference type="EMBL" id="KQ971331">
    <property type="protein sequence ID" value="EFA01005.2"/>
    <property type="molecule type" value="Genomic_DNA"/>
</dbReference>
<dbReference type="InterPro" id="IPR003599">
    <property type="entry name" value="Ig_sub"/>
</dbReference>
<dbReference type="FunFam" id="2.60.40.10:FF:001049">
    <property type="entry name" value="Down syndrome cell adhesion molecule-like protein Dscam2"/>
    <property type="match status" value="1"/>
</dbReference>
<dbReference type="FunFam" id="2.60.40.10:FF:000104">
    <property type="entry name" value="Down syndrome cell adhesion molecule b"/>
    <property type="match status" value="1"/>
</dbReference>
<dbReference type="PROSITE" id="PS50853">
    <property type="entry name" value="FN3"/>
    <property type="match status" value="6"/>
</dbReference>
<dbReference type="InterPro" id="IPR056754">
    <property type="entry name" value="DSCAM/DSCAML_C"/>
</dbReference>
<evidence type="ECO:0000256" key="1">
    <source>
        <dbReference type="ARBA" id="ARBA00004479"/>
    </source>
</evidence>
<dbReference type="InterPro" id="IPR007110">
    <property type="entry name" value="Ig-like_dom"/>
</dbReference>
<organism evidence="15 16">
    <name type="scientific">Tribolium castaneum</name>
    <name type="common">Red flour beetle</name>
    <dbReference type="NCBI Taxonomy" id="7070"/>
    <lineage>
        <taxon>Eukaryota</taxon>
        <taxon>Metazoa</taxon>
        <taxon>Ecdysozoa</taxon>
        <taxon>Arthropoda</taxon>
        <taxon>Hexapoda</taxon>
        <taxon>Insecta</taxon>
        <taxon>Pterygota</taxon>
        <taxon>Neoptera</taxon>
        <taxon>Endopterygota</taxon>
        <taxon>Coleoptera</taxon>
        <taxon>Polyphaga</taxon>
        <taxon>Cucujiformia</taxon>
        <taxon>Tenebrionidae</taxon>
        <taxon>Tenebrionidae incertae sedis</taxon>
        <taxon>Tribolium</taxon>
    </lineage>
</organism>
<dbReference type="SUPFAM" id="SSF48726">
    <property type="entry name" value="Immunoglobulin"/>
    <property type="match status" value="10"/>
</dbReference>
<keyword evidence="3 12" id="KW-0732">Signal</keyword>